<name>A0ABT5C4I1_9BACT</name>
<keyword evidence="3" id="KW-1185">Reference proteome</keyword>
<protein>
    <recommendedName>
        <fullName evidence="4">PE-PGRS family protein</fullName>
    </recommendedName>
</protein>
<feature type="compositionally biased region" description="Low complexity" evidence="1">
    <location>
        <begin position="32"/>
        <end position="43"/>
    </location>
</feature>
<feature type="compositionally biased region" description="Gly residues" evidence="1">
    <location>
        <begin position="44"/>
        <end position="66"/>
    </location>
</feature>
<evidence type="ECO:0000313" key="2">
    <source>
        <dbReference type="EMBL" id="MDC0680725.1"/>
    </source>
</evidence>
<proteinExistence type="predicted"/>
<gene>
    <name evidence="2" type="ORF">POL72_23505</name>
</gene>
<comment type="caution">
    <text evidence="2">The sequence shown here is derived from an EMBL/GenBank/DDBJ whole genome shotgun (WGS) entry which is preliminary data.</text>
</comment>
<dbReference type="Proteomes" id="UP001217485">
    <property type="component" value="Unassembled WGS sequence"/>
</dbReference>
<organism evidence="2 3">
    <name type="scientific">Sorangium atrum</name>
    <dbReference type="NCBI Taxonomy" id="2995308"/>
    <lineage>
        <taxon>Bacteria</taxon>
        <taxon>Pseudomonadati</taxon>
        <taxon>Myxococcota</taxon>
        <taxon>Polyangia</taxon>
        <taxon>Polyangiales</taxon>
        <taxon>Polyangiaceae</taxon>
        <taxon>Sorangium</taxon>
    </lineage>
</organism>
<dbReference type="RefSeq" id="WP_272097753.1">
    <property type="nucleotide sequence ID" value="NZ_JAQNDK010000002.1"/>
</dbReference>
<accession>A0ABT5C4I1</accession>
<sequence length="90" mass="8293">MGGADRAQARRAEHGPGVGSIPGGEGGGAMGGAAIFPGAMPGAGASGGSGGPRGCGGLPGQGGGAGLSVSKRYGSGGEQSPLDCWWRGAL</sequence>
<evidence type="ECO:0008006" key="4">
    <source>
        <dbReference type="Google" id="ProtNLM"/>
    </source>
</evidence>
<reference evidence="2 3" key="1">
    <citation type="submission" date="2023-01" db="EMBL/GenBank/DDBJ databases">
        <title>Minimal conservation of predation-associated metabolite biosynthetic gene clusters underscores biosynthetic potential of Myxococcota including descriptions for ten novel species: Archangium lansinium sp. nov., Myxococcus landrumus sp. nov., Nannocystis bai.</title>
        <authorList>
            <person name="Ahearne A."/>
            <person name="Stevens C."/>
            <person name="Dowd S."/>
        </authorList>
    </citation>
    <scope>NUCLEOTIDE SEQUENCE [LARGE SCALE GENOMIC DNA]</scope>
    <source>
        <strain evidence="2 3">WIWO2</strain>
    </source>
</reference>
<dbReference type="EMBL" id="JAQNDK010000002">
    <property type="protein sequence ID" value="MDC0680725.1"/>
    <property type="molecule type" value="Genomic_DNA"/>
</dbReference>
<feature type="compositionally biased region" description="Gly residues" evidence="1">
    <location>
        <begin position="16"/>
        <end position="31"/>
    </location>
</feature>
<evidence type="ECO:0000313" key="3">
    <source>
        <dbReference type="Proteomes" id="UP001217485"/>
    </source>
</evidence>
<feature type="region of interest" description="Disordered" evidence="1">
    <location>
        <begin position="1"/>
        <end position="90"/>
    </location>
</feature>
<evidence type="ECO:0000256" key="1">
    <source>
        <dbReference type="SAM" id="MobiDB-lite"/>
    </source>
</evidence>